<evidence type="ECO:0000313" key="2">
    <source>
        <dbReference type="EMBL" id="VDN12155.1"/>
    </source>
</evidence>
<feature type="compositionally biased region" description="Polar residues" evidence="1">
    <location>
        <begin position="7"/>
        <end position="18"/>
    </location>
</feature>
<feature type="region of interest" description="Disordered" evidence="1">
    <location>
        <begin position="386"/>
        <end position="413"/>
    </location>
</feature>
<evidence type="ECO:0000256" key="1">
    <source>
        <dbReference type="SAM" id="MobiDB-lite"/>
    </source>
</evidence>
<sequence>MMKRQQPAGSGKNSSNANEPIVSEEYFEACNRFQGNFALRNGQTPTSDDGSFIQAIVQGETAPSPDVHKSRYRITLDYAYDPADKALALDDSVLEELIRILRPSADSIENLSQADLLEGLKPVLHSLLSHFVSRSQSLEAERGFRPIPKPRSSTSSVRLHVNRTVETNEQADEHEAERVDPDEDLKEGQSPEEAAETVTAEVVAESQERLQGSGQMSAEELEASPEDDQLYAEPMIGDQENLPFSDSVPVEKPEASSEDDQLDAEPVVEGQEYLPFSDPALAEKPEASPDNDQLDAEPSPGAVDYPNPASDHQSGETNVAENESLKTAQSKSQPSERSIPEHSLANSVQDPNVISTDGKEIVVESVIDLSSSPVVTQEFVPYSEANQDFVPSQDLPEESVTNTKITEDGNGQESLNDNLLVPRDSPLHVLQIDAYDANEVVSQGPLETADQPTEVLDAVIQEVEDLPERPIPEIVLDTQQVNELEEADSKLVKISKKVTKRPDSRSRGSCEHSVIGIRASVDGSVLKLTQESEVCPGDNSEDGGTERTYNLDVLISWPKKRKGLDSGGQLDLRVGLPGAEMKVASDGKFFEVSSSPTTASKKCEPAESDNEALPGAEYEKNDQNGSCSIPDGYTMEGLPNIHTPERLSFPNSWSLKSSQTLPRLSHQIGRFLVSTYRPGIHVHHIERAAYLTTIRQSPFGGLADLKPTLICLSNAEEILLFRHAFYVSKGIPEVLRDFYRKWIKAKNQGASHELHLTLRLGNGEDESHCGLAPKLSGLPEQISSGLASSARMFIIRPRVRRVLLEMPSTINGFGSPNRKRLGVLDTFKGLITASSSTTPKALLWQGFLSHKHISYSLQQCVSRRVIFCKFTLAPESETATVEQHSRQSSMYRILSALLTPSLCELFWPPRRPKRLAKAPAIMSASHVIDGPHRHKRRRSAKPEVTKGLASGEQSLRLNELYFPEDFYF</sequence>
<name>A0A3P7L421_DIBLA</name>
<feature type="compositionally biased region" description="Acidic residues" evidence="1">
    <location>
        <begin position="219"/>
        <end position="230"/>
    </location>
</feature>
<feature type="compositionally biased region" description="Polar residues" evidence="1">
    <location>
        <begin position="344"/>
        <end position="355"/>
    </location>
</feature>
<gene>
    <name evidence="2" type="ORF">DILT_LOCUS7986</name>
</gene>
<feature type="region of interest" description="Disordered" evidence="1">
    <location>
        <begin position="1"/>
        <end position="20"/>
    </location>
</feature>
<evidence type="ECO:0000313" key="3">
    <source>
        <dbReference type="Proteomes" id="UP000281553"/>
    </source>
</evidence>
<dbReference type="EMBL" id="UYRU01053188">
    <property type="protein sequence ID" value="VDN12155.1"/>
    <property type="molecule type" value="Genomic_DNA"/>
</dbReference>
<feature type="region of interest" description="Disordered" evidence="1">
    <location>
        <begin position="594"/>
        <end position="632"/>
    </location>
</feature>
<feature type="region of interest" description="Disordered" evidence="1">
    <location>
        <begin position="929"/>
        <end position="948"/>
    </location>
</feature>
<dbReference type="Proteomes" id="UP000281553">
    <property type="component" value="Unassembled WGS sequence"/>
</dbReference>
<feature type="region of interest" description="Disordered" evidence="1">
    <location>
        <begin position="143"/>
        <end position="356"/>
    </location>
</feature>
<dbReference type="AlphaFoldDB" id="A0A3P7L421"/>
<feature type="compositionally biased region" description="Polar residues" evidence="1">
    <location>
        <begin position="310"/>
        <end position="336"/>
    </location>
</feature>
<dbReference type="OrthoDB" id="6254979at2759"/>
<protein>
    <submittedName>
        <fullName evidence="2">Uncharacterized protein</fullName>
    </submittedName>
</protein>
<proteinExistence type="predicted"/>
<organism evidence="2 3">
    <name type="scientific">Dibothriocephalus latus</name>
    <name type="common">Fish tapeworm</name>
    <name type="synonym">Diphyllobothrium latum</name>
    <dbReference type="NCBI Taxonomy" id="60516"/>
    <lineage>
        <taxon>Eukaryota</taxon>
        <taxon>Metazoa</taxon>
        <taxon>Spiralia</taxon>
        <taxon>Lophotrochozoa</taxon>
        <taxon>Platyhelminthes</taxon>
        <taxon>Cestoda</taxon>
        <taxon>Eucestoda</taxon>
        <taxon>Diphyllobothriidea</taxon>
        <taxon>Diphyllobothriidae</taxon>
        <taxon>Dibothriocephalus</taxon>
    </lineage>
</organism>
<keyword evidence="3" id="KW-1185">Reference proteome</keyword>
<feature type="compositionally biased region" description="Polar residues" evidence="1">
    <location>
        <begin position="399"/>
        <end position="413"/>
    </location>
</feature>
<accession>A0A3P7L421</accession>
<reference evidence="2 3" key="1">
    <citation type="submission" date="2018-11" db="EMBL/GenBank/DDBJ databases">
        <authorList>
            <consortium name="Pathogen Informatics"/>
        </authorList>
    </citation>
    <scope>NUCLEOTIDE SEQUENCE [LARGE SCALE GENOMIC DNA]</scope>
</reference>
<feature type="compositionally biased region" description="Low complexity" evidence="1">
    <location>
        <begin position="196"/>
        <end position="205"/>
    </location>
</feature>